<reference evidence="8 9" key="1">
    <citation type="submission" date="2021-03" db="EMBL/GenBank/DDBJ databases">
        <title>Genomic Encyclopedia of Type Strains, Phase IV (KMG-IV): sequencing the most valuable type-strain genomes for metagenomic binning, comparative biology and taxonomic classification.</title>
        <authorList>
            <person name="Goeker M."/>
        </authorList>
    </citation>
    <scope>NUCLEOTIDE SEQUENCE [LARGE SCALE GENOMIC DNA]</scope>
    <source>
        <strain evidence="8 9">DSM 25609</strain>
    </source>
</reference>
<dbReference type="Gene3D" id="3.40.50.2300">
    <property type="match status" value="2"/>
</dbReference>
<keyword evidence="5" id="KW-0472">Membrane</keyword>
<comment type="similarity">
    <text evidence="2">Belongs to the BMP lipoprotein family.</text>
</comment>
<evidence type="ECO:0000256" key="4">
    <source>
        <dbReference type="ARBA" id="ARBA00022729"/>
    </source>
</evidence>
<dbReference type="PROSITE" id="PS51257">
    <property type="entry name" value="PROKAR_LIPOPROTEIN"/>
    <property type="match status" value="1"/>
</dbReference>
<dbReference type="SUPFAM" id="SSF53822">
    <property type="entry name" value="Periplasmic binding protein-like I"/>
    <property type="match status" value="1"/>
</dbReference>
<dbReference type="InterPro" id="IPR050957">
    <property type="entry name" value="BMP_lipoprotein"/>
</dbReference>
<dbReference type="PANTHER" id="PTHR34296">
    <property type="entry name" value="TRANSCRIPTIONAL ACTIVATOR PROTEIN MED"/>
    <property type="match status" value="1"/>
</dbReference>
<evidence type="ECO:0000256" key="5">
    <source>
        <dbReference type="ARBA" id="ARBA00023136"/>
    </source>
</evidence>
<evidence type="ECO:0000256" key="3">
    <source>
        <dbReference type="ARBA" id="ARBA00022475"/>
    </source>
</evidence>
<gene>
    <name evidence="8" type="ORF">J2Z83_001134</name>
</gene>
<evidence type="ECO:0000256" key="1">
    <source>
        <dbReference type="ARBA" id="ARBA00004193"/>
    </source>
</evidence>
<dbReference type="Pfam" id="PF02608">
    <property type="entry name" value="Bmp"/>
    <property type="match status" value="1"/>
</dbReference>
<evidence type="ECO:0000313" key="9">
    <source>
        <dbReference type="Proteomes" id="UP001519345"/>
    </source>
</evidence>
<dbReference type="EMBL" id="JAGGKX010000004">
    <property type="protein sequence ID" value="MBP1969031.1"/>
    <property type="molecule type" value="Genomic_DNA"/>
</dbReference>
<dbReference type="Proteomes" id="UP001519345">
    <property type="component" value="Unassembled WGS sequence"/>
</dbReference>
<keyword evidence="4" id="KW-0732">Signal</keyword>
<dbReference type="RefSeq" id="WP_245301487.1">
    <property type="nucleotide sequence ID" value="NZ_CP110224.1"/>
</dbReference>
<dbReference type="InterPro" id="IPR028082">
    <property type="entry name" value="Peripla_BP_I"/>
</dbReference>
<keyword evidence="9" id="KW-1185">Reference proteome</keyword>
<dbReference type="PANTHER" id="PTHR34296:SF2">
    <property type="entry name" value="ABC TRANSPORTER GUANOSINE-BINDING PROTEIN NUPN"/>
    <property type="match status" value="1"/>
</dbReference>
<evidence type="ECO:0000256" key="2">
    <source>
        <dbReference type="ARBA" id="ARBA00008610"/>
    </source>
</evidence>
<accession>A0ABS4IDL7</accession>
<organism evidence="8 9">
    <name type="scientific">Virgibacillus natechei</name>
    <dbReference type="NCBI Taxonomy" id="1216297"/>
    <lineage>
        <taxon>Bacteria</taxon>
        <taxon>Bacillati</taxon>
        <taxon>Bacillota</taxon>
        <taxon>Bacilli</taxon>
        <taxon>Bacillales</taxon>
        <taxon>Bacillaceae</taxon>
        <taxon>Virgibacillus</taxon>
    </lineage>
</organism>
<keyword evidence="6" id="KW-0449">Lipoprotein</keyword>
<evidence type="ECO:0000313" key="8">
    <source>
        <dbReference type="EMBL" id="MBP1969031.1"/>
    </source>
</evidence>
<dbReference type="InterPro" id="IPR003760">
    <property type="entry name" value="PnrA-like"/>
</dbReference>
<proteinExistence type="inferred from homology"/>
<comment type="caution">
    <text evidence="8">The sequence shown here is derived from an EMBL/GenBank/DDBJ whole genome shotgun (WGS) entry which is preliminary data.</text>
</comment>
<keyword evidence="3" id="KW-1003">Cell membrane</keyword>
<sequence length="324" mass="36523">MMLKKIRMILLTSLGIIILSGCSNYFDTGNIQNVGMLMDGSIDDNPWAEKGYEGLQNIGEIYDVNVFSEEHVTTEQETMEVVDEFVNDGVNLIFGHSNSYGGHFAEIASTYPDVHFVYFNGGYVDENVTSLNFNSHAMGFFAGMLAGKMTETDQIGMMAAYEWQPEIEGFYEGVNYENPTAVVQIEFSNKYNETSTIPQIYENMRNDEVDVFYPIGDSFNQAIIELAKGDDLYAIGYVSDQSEIDEPTVLTSTIQHVDSLYELVAQKFHEGSLEGNIMAFDFQDDLVSLGQYSPDVPEAYQEYVNELVEEYKEDGVLPNQQERN</sequence>
<evidence type="ECO:0000256" key="6">
    <source>
        <dbReference type="ARBA" id="ARBA00023288"/>
    </source>
</evidence>
<comment type="subcellular location">
    <subcellularLocation>
        <location evidence="1">Cell membrane</location>
        <topology evidence="1">Lipid-anchor</topology>
    </subcellularLocation>
</comment>
<evidence type="ECO:0000259" key="7">
    <source>
        <dbReference type="Pfam" id="PF02608"/>
    </source>
</evidence>
<feature type="domain" description="ABC transporter substrate-binding protein PnrA-like" evidence="7">
    <location>
        <begin position="31"/>
        <end position="313"/>
    </location>
</feature>
<protein>
    <submittedName>
        <fullName evidence="8">Transcriptional activator of comK protein</fullName>
    </submittedName>
</protein>
<name>A0ABS4IDL7_9BACI</name>